<evidence type="ECO:0000256" key="4">
    <source>
        <dbReference type="SAM" id="SignalP"/>
    </source>
</evidence>
<dbReference type="RefSeq" id="WP_215435693.1">
    <property type="nucleotide sequence ID" value="NZ_AP025943.1"/>
</dbReference>
<dbReference type="PANTHER" id="PTHR44943">
    <property type="entry name" value="CELLULOSE SYNTHASE OPERON PROTEIN C"/>
    <property type="match status" value="1"/>
</dbReference>
<keyword evidence="6" id="KW-1185">Reference proteome</keyword>
<dbReference type="PROSITE" id="PS50005">
    <property type="entry name" value="TPR"/>
    <property type="match status" value="1"/>
</dbReference>
<organism evidence="5 6">
    <name type="scientific">Akkermansia biwaensis</name>
    <dbReference type="NCBI Taxonomy" id="2946555"/>
    <lineage>
        <taxon>Bacteria</taxon>
        <taxon>Pseudomonadati</taxon>
        <taxon>Verrucomicrobiota</taxon>
        <taxon>Verrucomicrobiia</taxon>
        <taxon>Verrucomicrobiales</taxon>
        <taxon>Akkermansiaceae</taxon>
        <taxon>Akkermansia</taxon>
    </lineage>
</organism>
<proteinExistence type="predicted"/>
<evidence type="ECO:0000313" key="5">
    <source>
        <dbReference type="EMBL" id="BDL43049.1"/>
    </source>
</evidence>
<dbReference type="InterPro" id="IPR051685">
    <property type="entry name" value="Ycf3/AcsC/BcsC/TPR_MFPF"/>
</dbReference>
<reference evidence="5" key="1">
    <citation type="submission" date="2022-06" db="EMBL/GenBank/DDBJ databases">
        <title>Akkermansia biwalacus sp. nov., an anaerobic mucin-degrading bacterium isolated from human intestine.</title>
        <authorList>
            <person name="Kobayashi Y."/>
            <person name="Inoue S."/>
            <person name="Kawahara T."/>
            <person name="Kohda N."/>
        </authorList>
    </citation>
    <scope>NUCLEOTIDE SEQUENCE</scope>
    <source>
        <strain evidence="5">WON2089</strain>
    </source>
</reference>
<dbReference type="InterPro" id="IPR019734">
    <property type="entry name" value="TPR_rpt"/>
</dbReference>
<dbReference type="EMBL" id="AP025943">
    <property type="protein sequence ID" value="BDL43049.1"/>
    <property type="molecule type" value="Genomic_DNA"/>
</dbReference>
<dbReference type="Pfam" id="PF13174">
    <property type="entry name" value="TPR_6"/>
    <property type="match status" value="2"/>
</dbReference>
<sequence length="1078" mass="120883">MINSNYTTALAAGLVSVLSIGTVMPSHAQNGPRDYQRTALAAMKEGKWQEALDAVDRCIRVYEPRIKMLGLDDGFGWFYYQKGVCLSQLKKYSEAVEAFKACYTKFPSARNQLVKMALFREGENYCRMGEFGKGAELLEKFLKEYRNDPVARNVNAGEVQGLLAQCYFRMDPPSFDKGLENLTACVNSRYKGRRISDAVITNSFLAMVESAIKIGKCQETVKFVEAHPSVMNISPTRVALYAPKLVSDIAEALEKSRSLLQSGKQKESEDYASLALTLMGLLPDQAGVLADANHSLDRLGRANGAVPGVTDLSHTLDKSKVNALIEQFNKMKEEGKVLDAFTFNFMGNQAMVHGSQRVARAAYQLINDFYPDAPGREDNLFYLAMTTWQLGEADKGGELVAQHIKEFPNSKYAPTLNTLSLEGLLKDKKFDLCVQQADKVMELHKDDPTHKFYELALYCKGASLFNLGAADAARYKDAVPVLERFVKEYRDSTYLKTAMYLLGETYTNLGRTDDAIQAFTNYIARFPDKDDANLAAVLYDRAFNYLGRKNPGDEELAIKDAKEIVDNFKDHRLFPYANNLLASLYAGSKEHEQESEAYSLAALESAKKLGDKRPAAEAVYNLLVNATRKPLPLEPKEAVEAARKARRDEVKKWYDEYWKVADMPGSRYSLQLAAAAMDFFKDDKEMFDPSAVKMQEVIVREGKKDDPKMTVLLEEAVNSYTKNYMAGYKALGRELDANALRNHFYRFPGVDNSTDKTLSAMLRMAVIAQTQEAFEKAPAETDEQRAAKAAQEGLVKQLFVELKRDFKPSDLPPYTLVKLGMHLANTSQPEESIAYFDEILDPSEPNPVRKQARINGMSKYRKNAVFGKAVALGRSKDNAKVDTAIKMMRDELSKEESSSNPDRKAMEDAQYNLVKFTAARQDWPAVIAAAEKYRADKSYKKNLPEVLFLQGQAYLKQNEPDKALVCFMNITGADYKGLVKWSAPAMLAQMDTLWNRNKMSQGTGKQPSDRYVAWRTGSQYVQLLDTPANRKRMTAEDSDLLNQVKDKVSRFGSDPAVSQERSDIAAYEAAIRSARGQK</sequence>
<dbReference type="Pfam" id="PF13181">
    <property type="entry name" value="TPR_8"/>
    <property type="match status" value="1"/>
</dbReference>
<dbReference type="SUPFAM" id="SSF48452">
    <property type="entry name" value="TPR-like"/>
    <property type="match status" value="3"/>
</dbReference>
<feature type="repeat" description="TPR" evidence="3">
    <location>
        <begin position="496"/>
        <end position="529"/>
    </location>
</feature>
<protein>
    <recommendedName>
        <fullName evidence="7">Tetratricopeptide repeat protein</fullName>
    </recommendedName>
</protein>
<dbReference type="Gene3D" id="1.25.40.10">
    <property type="entry name" value="Tetratricopeptide repeat domain"/>
    <property type="match status" value="3"/>
</dbReference>
<accession>A0ABM7ZEG3</accession>
<keyword evidence="1" id="KW-0677">Repeat</keyword>
<feature type="chain" id="PRO_5047082349" description="Tetratricopeptide repeat protein" evidence="4">
    <location>
        <begin position="29"/>
        <end position="1078"/>
    </location>
</feature>
<evidence type="ECO:0008006" key="7">
    <source>
        <dbReference type="Google" id="ProtNLM"/>
    </source>
</evidence>
<dbReference type="SMART" id="SM00028">
    <property type="entry name" value="TPR"/>
    <property type="match status" value="4"/>
</dbReference>
<keyword evidence="2 3" id="KW-0802">TPR repeat</keyword>
<dbReference type="PANTHER" id="PTHR44943:SF8">
    <property type="entry name" value="TPR REPEAT-CONTAINING PROTEIN MJ0263"/>
    <property type="match status" value="1"/>
</dbReference>
<dbReference type="Proteomes" id="UP001062263">
    <property type="component" value="Chromosome"/>
</dbReference>
<feature type="signal peptide" evidence="4">
    <location>
        <begin position="1"/>
        <end position="28"/>
    </location>
</feature>
<evidence type="ECO:0000256" key="3">
    <source>
        <dbReference type="PROSITE-ProRule" id="PRU00339"/>
    </source>
</evidence>
<gene>
    <name evidence="5" type="ORF">Abiwalacus_06230</name>
</gene>
<name>A0ABM7ZEG3_9BACT</name>
<evidence type="ECO:0000256" key="1">
    <source>
        <dbReference type="ARBA" id="ARBA00022737"/>
    </source>
</evidence>
<keyword evidence="4" id="KW-0732">Signal</keyword>
<evidence type="ECO:0000313" key="6">
    <source>
        <dbReference type="Proteomes" id="UP001062263"/>
    </source>
</evidence>
<dbReference type="InterPro" id="IPR011990">
    <property type="entry name" value="TPR-like_helical_dom_sf"/>
</dbReference>
<evidence type="ECO:0000256" key="2">
    <source>
        <dbReference type="ARBA" id="ARBA00022803"/>
    </source>
</evidence>